<evidence type="ECO:0000313" key="3">
    <source>
        <dbReference type="EMBL" id="MED6222983.1"/>
    </source>
</evidence>
<dbReference type="Proteomes" id="UP001341840">
    <property type="component" value="Unassembled WGS sequence"/>
</dbReference>
<organism evidence="3 4">
    <name type="scientific">Stylosanthes scabra</name>
    <dbReference type="NCBI Taxonomy" id="79078"/>
    <lineage>
        <taxon>Eukaryota</taxon>
        <taxon>Viridiplantae</taxon>
        <taxon>Streptophyta</taxon>
        <taxon>Embryophyta</taxon>
        <taxon>Tracheophyta</taxon>
        <taxon>Spermatophyta</taxon>
        <taxon>Magnoliopsida</taxon>
        <taxon>eudicotyledons</taxon>
        <taxon>Gunneridae</taxon>
        <taxon>Pentapetalae</taxon>
        <taxon>rosids</taxon>
        <taxon>fabids</taxon>
        <taxon>Fabales</taxon>
        <taxon>Fabaceae</taxon>
        <taxon>Papilionoideae</taxon>
        <taxon>50 kb inversion clade</taxon>
        <taxon>dalbergioids sensu lato</taxon>
        <taxon>Dalbergieae</taxon>
        <taxon>Pterocarpus clade</taxon>
        <taxon>Stylosanthes</taxon>
    </lineage>
</organism>
<dbReference type="EMBL" id="JASCZI010272630">
    <property type="protein sequence ID" value="MED6222983.1"/>
    <property type="molecule type" value="Genomic_DNA"/>
</dbReference>
<keyword evidence="4" id="KW-1185">Reference proteome</keyword>
<evidence type="ECO:0000313" key="4">
    <source>
        <dbReference type="Proteomes" id="UP001341840"/>
    </source>
</evidence>
<feature type="compositionally biased region" description="Basic and acidic residues" evidence="1">
    <location>
        <begin position="87"/>
        <end position="104"/>
    </location>
</feature>
<evidence type="ECO:0000256" key="2">
    <source>
        <dbReference type="SAM" id="SignalP"/>
    </source>
</evidence>
<sequence>MHILPILSVWLASLGRCISLCGQNQVAVLPLLASFKSPSITTLSSSSGGVSMRRWLQRFLGRSLPNPPLLMLACRMYIHRMNHEENKSFPDLETTEKEEQKKPVEQSNDDNIGAGKDPPLKPRDNVDLGFMNTEDEVFGERVENNVELGFTNTICEDNLVKPSLSTYSSPSQVECTKLLVYTVGQVMSYIK</sequence>
<reference evidence="3 4" key="1">
    <citation type="journal article" date="2023" name="Plants (Basel)">
        <title>Bridging the Gap: Combining Genomics and Transcriptomics Approaches to Understand Stylosanthes scabra, an Orphan Legume from the Brazilian Caatinga.</title>
        <authorList>
            <person name="Ferreira-Neto J.R.C."/>
            <person name="da Silva M.D."/>
            <person name="Binneck E."/>
            <person name="de Melo N.F."/>
            <person name="da Silva R.H."/>
            <person name="de Melo A.L.T.M."/>
            <person name="Pandolfi V."/>
            <person name="Bustamante F.O."/>
            <person name="Brasileiro-Vidal A.C."/>
            <person name="Benko-Iseppon A.M."/>
        </authorList>
    </citation>
    <scope>NUCLEOTIDE SEQUENCE [LARGE SCALE GENOMIC DNA]</scope>
    <source>
        <tissue evidence="3">Leaves</tissue>
    </source>
</reference>
<accession>A0ABU6ZLW3</accession>
<feature type="chain" id="PRO_5046905946" evidence="2">
    <location>
        <begin position="20"/>
        <end position="191"/>
    </location>
</feature>
<comment type="caution">
    <text evidence="3">The sequence shown here is derived from an EMBL/GenBank/DDBJ whole genome shotgun (WGS) entry which is preliminary data.</text>
</comment>
<evidence type="ECO:0000256" key="1">
    <source>
        <dbReference type="SAM" id="MobiDB-lite"/>
    </source>
</evidence>
<keyword evidence="2" id="KW-0732">Signal</keyword>
<proteinExistence type="predicted"/>
<name>A0ABU6ZLW3_9FABA</name>
<gene>
    <name evidence="3" type="ORF">PIB30_069662</name>
</gene>
<feature type="signal peptide" evidence="2">
    <location>
        <begin position="1"/>
        <end position="19"/>
    </location>
</feature>
<feature type="region of interest" description="Disordered" evidence="1">
    <location>
        <begin position="87"/>
        <end position="125"/>
    </location>
</feature>
<feature type="non-terminal residue" evidence="3">
    <location>
        <position position="191"/>
    </location>
</feature>
<protein>
    <submittedName>
        <fullName evidence="3">Uncharacterized protein</fullName>
    </submittedName>
</protein>